<dbReference type="AlphaFoldDB" id="A0A7V9Z4Q8"/>
<gene>
    <name evidence="1" type="ORF">HNR31_000779</name>
</gene>
<accession>A0A7V9Z4Q8</accession>
<sequence length="533" mass="61167">MTFIRHINGSFHRSVSEQVSHLPFRNGQILYGKIESIQPNQTALVQVGGETLIAQLQVPLQVGSHYWFQVSISDETFYLKLVEQLNTEMENSQQTADEAAQQLARQWELPRNAQPLLRFLLQEQLPIVKEDVFQAAKWLSETKDTEAGLQAIRYMYTHRLPFTKEIFLAMKAAQHPLPLSKQLLDLQNALMSLPPQQQTETVQSLLHQLQPLTTGEVNVYQTIALLLEKWAHHEPQAQGLLQKLGLSLDENQIEREPERWRLRDEIKTGNEEAVKQQIGTLLARFQEQEPQIIKQFYSLYTAYMNEKLPESEQQFLKTIFAASANDMSSSAIAKTIKQFVQLLGLQYEADVQNAIKAKTIQMFEFVALKPLLLKAAQEVSEPSLKNMIETLTHRITGQQLLAQMQGPIQHLFIQIPFRFGNGLTDVTVHWQGKKQKNGQIDPNYCRILFYLQLERLKETVIDVNIQNRIVHISLINETPHLETLVAAMQPTLKERIEAYGYRLSTIKVVSSKQEKIAAPPLLQEQYSGVDYRI</sequence>
<proteinExistence type="predicted"/>
<name>A0A7V9Z4Q8_9BACL</name>
<keyword evidence="2" id="KW-1185">Reference proteome</keyword>
<evidence type="ECO:0008006" key="3">
    <source>
        <dbReference type="Google" id="ProtNLM"/>
    </source>
</evidence>
<reference evidence="1 2" key="1">
    <citation type="submission" date="2020-07" db="EMBL/GenBank/DDBJ databases">
        <title>Genomic Encyclopedia of Type Strains, Phase IV (KMG-IV): sequencing the most valuable type-strain genomes for metagenomic binning, comparative biology and taxonomic classification.</title>
        <authorList>
            <person name="Goeker M."/>
        </authorList>
    </citation>
    <scope>NUCLEOTIDE SEQUENCE [LARGE SCALE GENOMIC DNA]</scope>
    <source>
        <strain evidence="1 2">DSM 15730</strain>
    </source>
</reference>
<evidence type="ECO:0000313" key="2">
    <source>
        <dbReference type="Proteomes" id="UP000523087"/>
    </source>
</evidence>
<dbReference type="Proteomes" id="UP000523087">
    <property type="component" value="Unassembled WGS sequence"/>
</dbReference>
<protein>
    <recommendedName>
        <fullName evidence="3">Flagellar hook-length control protein FliK</fullName>
    </recommendedName>
</protein>
<evidence type="ECO:0000313" key="1">
    <source>
        <dbReference type="EMBL" id="MBA2874009.1"/>
    </source>
</evidence>
<dbReference type="EMBL" id="JACDUT010000002">
    <property type="protein sequence ID" value="MBA2874009.1"/>
    <property type="molecule type" value="Genomic_DNA"/>
</dbReference>
<dbReference type="RefSeq" id="WP_181554946.1">
    <property type="nucleotide sequence ID" value="NZ_CP064060.1"/>
</dbReference>
<comment type="caution">
    <text evidence="1">The sequence shown here is derived from an EMBL/GenBank/DDBJ whole genome shotgun (WGS) entry which is preliminary data.</text>
</comment>
<organism evidence="1 2">
    <name type="scientific">Thermaerobacillus caldiproteolyticus</name>
    <dbReference type="NCBI Taxonomy" id="247480"/>
    <lineage>
        <taxon>Bacteria</taxon>
        <taxon>Bacillati</taxon>
        <taxon>Bacillota</taxon>
        <taxon>Bacilli</taxon>
        <taxon>Bacillales</taxon>
        <taxon>Anoxybacillaceae</taxon>
        <taxon>Thermaerobacillus</taxon>
    </lineage>
</organism>